<keyword evidence="1" id="KW-0472">Membrane</keyword>
<keyword evidence="1" id="KW-0812">Transmembrane</keyword>
<evidence type="ECO:0000256" key="2">
    <source>
        <dbReference type="SAM" id="SignalP"/>
    </source>
</evidence>
<feature type="signal peptide" evidence="2">
    <location>
        <begin position="1"/>
        <end position="16"/>
    </location>
</feature>
<protein>
    <submittedName>
        <fullName evidence="3">Uncharacterized protein</fullName>
    </submittedName>
</protein>
<gene>
    <name evidence="3" type="ORF">BSTOLATCC_MIC16789</name>
</gene>
<keyword evidence="2" id="KW-0732">Signal</keyword>
<keyword evidence="1" id="KW-1133">Transmembrane helix</keyword>
<proteinExistence type="predicted"/>
<evidence type="ECO:0000313" key="4">
    <source>
        <dbReference type="Proteomes" id="UP001162131"/>
    </source>
</evidence>
<sequence>MKSLLLFCLLSVFAKGQEQEGPNEILLQENITFKDNVDSNQYRYYRIPYHYGHKNITIKIIPSWGDPDLYVNINSNNILPSKKAYDYISSTAKSFEERKEFYSDGKSSANCPSLLSSTSTIISSPCFYHIAIYGYSAASYTFTIISTPIMPAEIWPEWQTTISTKFGYDFNHFSIINSTSPWTVSLVKIIGKGSIYFSIHDYAKIGKNPENWPNHNYTDVSYQMITNGTNEEIYLGFEAFAKICPSETCVFLFCITCYSYDCSFNFTIHQLPGTPIEENEEEQEHEDKDKYKDETDNSFFDGIYEQFSFLFEWPYIIPTLSALFFTLVILLWLICRKIRRVPKIKEDCYQLLSENPEINHFQSNMLYTYGPPDANLAGDSYADLNYIPEYNRSTRTINLTRHYQDQGSRSLELYRTVAPLLK</sequence>
<evidence type="ECO:0000256" key="1">
    <source>
        <dbReference type="SAM" id="Phobius"/>
    </source>
</evidence>
<comment type="caution">
    <text evidence="3">The sequence shown here is derived from an EMBL/GenBank/DDBJ whole genome shotgun (WGS) entry which is preliminary data.</text>
</comment>
<keyword evidence="4" id="KW-1185">Reference proteome</keyword>
<dbReference type="EMBL" id="CAJZBQ010000016">
    <property type="protein sequence ID" value="CAG9316682.1"/>
    <property type="molecule type" value="Genomic_DNA"/>
</dbReference>
<dbReference type="AlphaFoldDB" id="A0AAU9IQC1"/>
<organism evidence="3 4">
    <name type="scientific">Blepharisma stoltei</name>
    <dbReference type="NCBI Taxonomy" id="1481888"/>
    <lineage>
        <taxon>Eukaryota</taxon>
        <taxon>Sar</taxon>
        <taxon>Alveolata</taxon>
        <taxon>Ciliophora</taxon>
        <taxon>Postciliodesmatophora</taxon>
        <taxon>Heterotrichea</taxon>
        <taxon>Heterotrichida</taxon>
        <taxon>Blepharismidae</taxon>
        <taxon>Blepharisma</taxon>
    </lineage>
</organism>
<evidence type="ECO:0000313" key="3">
    <source>
        <dbReference type="EMBL" id="CAG9316682.1"/>
    </source>
</evidence>
<feature type="transmembrane region" description="Helical" evidence="1">
    <location>
        <begin position="313"/>
        <end position="335"/>
    </location>
</feature>
<accession>A0AAU9IQC1</accession>
<reference evidence="3" key="1">
    <citation type="submission" date="2021-09" db="EMBL/GenBank/DDBJ databases">
        <authorList>
            <consortium name="AG Swart"/>
            <person name="Singh M."/>
            <person name="Singh A."/>
            <person name="Seah K."/>
            <person name="Emmerich C."/>
        </authorList>
    </citation>
    <scope>NUCLEOTIDE SEQUENCE</scope>
    <source>
        <strain evidence="3">ATCC30299</strain>
    </source>
</reference>
<dbReference type="Gene3D" id="2.60.120.380">
    <property type="match status" value="1"/>
</dbReference>
<dbReference type="Proteomes" id="UP001162131">
    <property type="component" value="Unassembled WGS sequence"/>
</dbReference>
<feature type="chain" id="PRO_5043751018" evidence="2">
    <location>
        <begin position="17"/>
        <end position="422"/>
    </location>
</feature>
<name>A0AAU9IQC1_9CILI</name>